<keyword evidence="3 6" id="KW-0812">Transmembrane</keyword>
<sequence length="455" mass="47109">MSTPLAMTTPLSAERTARGLTRLQLFMMSFGSIVGVGWITILGQWLSLAGPGGSVVALAMGAAAVLLVAANYAALARNDLFSKGGEIGAVAESLGSHAAFIVTVAMCMATISIVAFEAVSAGWIAVTIFPALEGAPLYRAFGRDVHAGTLAIALAGTALVAVLNLRPIAKTARAQNIIVFVKLGVTSVFIVGGVMAGNASNLLPLLPTSTDGEPIYTGILSLVATMPLWFAGFHVVAILSNERADSVRLTDVAWVMRVAIVAAGVFYVCVVLAASYVVPWQTLIAAPLPAATAFRNGLSSVTFANLVLISGLLGICSAWIACFAASVRVLNQLRKQLSGRAAEPRSATMFITVLAVILALAGRAALVPIVNVAALCFGLVYFLVSLAAWRHAVTLRQRCIAALGAVVAGSMSVYILISAVAETGWMAPEFGIVVLAVVAGSVLWMMRSKSTAYAS</sequence>
<feature type="transmembrane region" description="Helical" evidence="6">
    <location>
        <begin position="298"/>
        <end position="326"/>
    </location>
</feature>
<feature type="transmembrane region" description="Helical" evidence="6">
    <location>
        <begin position="215"/>
        <end position="240"/>
    </location>
</feature>
<dbReference type="InterPro" id="IPR050367">
    <property type="entry name" value="APC_superfamily"/>
</dbReference>
<dbReference type="RefSeq" id="WP_380605499.1">
    <property type="nucleotide sequence ID" value="NZ_JBHSDU010000015.1"/>
</dbReference>
<keyword evidence="8" id="KW-1185">Reference proteome</keyword>
<comment type="subcellular location">
    <subcellularLocation>
        <location evidence="1">Cell membrane</location>
        <topology evidence="1">Multi-pass membrane protein</topology>
    </subcellularLocation>
</comment>
<protein>
    <submittedName>
        <fullName evidence="7">APC family permease</fullName>
    </submittedName>
</protein>
<dbReference type="PIRSF" id="PIRSF006060">
    <property type="entry name" value="AA_transporter"/>
    <property type="match status" value="1"/>
</dbReference>
<evidence type="ECO:0000256" key="3">
    <source>
        <dbReference type="ARBA" id="ARBA00022692"/>
    </source>
</evidence>
<feature type="transmembrane region" description="Helical" evidence="6">
    <location>
        <begin position="372"/>
        <end position="389"/>
    </location>
</feature>
<reference evidence="8" key="1">
    <citation type="journal article" date="2019" name="Int. J. Syst. Evol. Microbiol.">
        <title>The Global Catalogue of Microorganisms (GCM) 10K type strain sequencing project: providing services to taxonomists for standard genome sequencing and annotation.</title>
        <authorList>
            <consortium name="The Broad Institute Genomics Platform"/>
            <consortium name="The Broad Institute Genome Sequencing Center for Infectious Disease"/>
            <person name="Wu L."/>
            <person name="Ma J."/>
        </authorList>
    </citation>
    <scope>NUCLEOTIDE SEQUENCE [LARGE SCALE GENOMIC DNA]</scope>
    <source>
        <strain evidence="8">CGMCC 1.10759</strain>
    </source>
</reference>
<organism evidence="7 8">
    <name type="scientific">Steroidobacter flavus</name>
    <dbReference type="NCBI Taxonomy" id="1842136"/>
    <lineage>
        <taxon>Bacteria</taxon>
        <taxon>Pseudomonadati</taxon>
        <taxon>Pseudomonadota</taxon>
        <taxon>Gammaproteobacteria</taxon>
        <taxon>Steroidobacterales</taxon>
        <taxon>Steroidobacteraceae</taxon>
        <taxon>Steroidobacter</taxon>
    </lineage>
</organism>
<dbReference type="PANTHER" id="PTHR42770">
    <property type="entry name" value="AMINO ACID TRANSPORTER-RELATED"/>
    <property type="match status" value="1"/>
</dbReference>
<feature type="transmembrane region" description="Helical" evidence="6">
    <location>
        <begin position="97"/>
        <end position="125"/>
    </location>
</feature>
<feature type="transmembrane region" description="Helical" evidence="6">
    <location>
        <begin position="252"/>
        <end position="278"/>
    </location>
</feature>
<feature type="transmembrane region" description="Helical" evidence="6">
    <location>
        <begin position="25"/>
        <end position="46"/>
    </location>
</feature>
<dbReference type="EMBL" id="JBHSDU010000015">
    <property type="protein sequence ID" value="MFC4314375.1"/>
    <property type="molecule type" value="Genomic_DNA"/>
</dbReference>
<dbReference type="Gene3D" id="1.20.1740.10">
    <property type="entry name" value="Amino acid/polyamine transporter I"/>
    <property type="match status" value="1"/>
</dbReference>
<feature type="transmembrane region" description="Helical" evidence="6">
    <location>
        <begin position="427"/>
        <end position="446"/>
    </location>
</feature>
<proteinExistence type="predicted"/>
<dbReference type="PANTHER" id="PTHR42770:SF7">
    <property type="entry name" value="MEMBRANE PROTEIN"/>
    <property type="match status" value="1"/>
</dbReference>
<evidence type="ECO:0000313" key="8">
    <source>
        <dbReference type="Proteomes" id="UP001595904"/>
    </source>
</evidence>
<feature type="transmembrane region" description="Helical" evidence="6">
    <location>
        <begin position="145"/>
        <end position="165"/>
    </location>
</feature>
<accession>A0ABV8T4E6</accession>
<keyword evidence="2" id="KW-1003">Cell membrane</keyword>
<dbReference type="Pfam" id="PF13520">
    <property type="entry name" value="AA_permease_2"/>
    <property type="match status" value="1"/>
</dbReference>
<name>A0ABV8T4E6_9GAMM</name>
<feature type="transmembrane region" description="Helical" evidence="6">
    <location>
        <begin position="52"/>
        <end position="76"/>
    </location>
</feature>
<evidence type="ECO:0000256" key="2">
    <source>
        <dbReference type="ARBA" id="ARBA00022475"/>
    </source>
</evidence>
<evidence type="ECO:0000256" key="1">
    <source>
        <dbReference type="ARBA" id="ARBA00004651"/>
    </source>
</evidence>
<evidence type="ECO:0000256" key="5">
    <source>
        <dbReference type="ARBA" id="ARBA00023136"/>
    </source>
</evidence>
<gene>
    <name evidence="7" type="ORF">ACFPN2_35245</name>
</gene>
<evidence type="ECO:0000313" key="7">
    <source>
        <dbReference type="EMBL" id="MFC4314375.1"/>
    </source>
</evidence>
<feature type="transmembrane region" description="Helical" evidence="6">
    <location>
        <begin position="347"/>
        <end position="366"/>
    </location>
</feature>
<feature type="transmembrane region" description="Helical" evidence="6">
    <location>
        <begin position="401"/>
        <end position="421"/>
    </location>
</feature>
<keyword evidence="5 6" id="KW-0472">Membrane</keyword>
<comment type="caution">
    <text evidence="7">The sequence shown here is derived from an EMBL/GenBank/DDBJ whole genome shotgun (WGS) entry which is preliminary data.</text>
</comment>
<evidence type="ECO:0000256" key="6">
    <source>
        <dbReference type="SAM" id="Phobius"/>
    </source>
</evidence>
<dbReference type="InterPro" id="IPR002293">
    <property type="entry name" value="AA/rel_permease1"/>
</dbReference>
<keyword evidence="4 6" id="KW-1133">Transmembrane helix</keyword>
<feature type="transmembrane region" description="Helical" evidence="6">
    <location>
        <begin position="177"/>
        <end position="195"/>
    </location>
</feature>
<evidence type="ECO:0000256" key="4">
    <source>
        <dbReference type="ARBA" id="ARBA00022989"/>
    </source>
</evidence>
<dbReference type="Proteomes" id="UP001595904">
    <property type="component" value="Unassembled WGS sequence"/>
</dbReference>